<evidence type="ECO:0000256" key="3">
    <source>
        <dbReference type="ARBA" id="ARBA00022989"/>
    </source>
</evidence>
<evidence type="ECO:0000256" key="4">
    <source>
        <dbReference type="ARBA" id="ARBA00023136"/>
    </source>
</evidence>
<dbReference type="InterPro" id="IPR052337">
    <property type="entry name" value="SAT4-like"/>
</dbReference>
<keyword evidence="4 6" id="KW-0472">Membrane</keyword>
<evidence type="ECO:0000256" key="1">
    <source>
        <dbReference type="ARBA" id="ARBA00004141"/>
    </source>
</evidence>
<evidence type="ECO:0000256" key="6">
    <source>
        <dbReference type="SAM" id="Phobius"/>
    </source>
</evidence>
<dbReference type="InterPro" id="IPR049326">
    <property type="entry name" value="Rhodopsin_dom_fungi"/>
</dbReference>
<dbReference type="AlphaFoldDB" id="A0A194XEL3"/>
<feature type="non-terminal residue" evidence="8">
    <location>
        <position position="1"/>
    </location>
</feature>
<dbReference type="Proteomes" id="UP000070700">
    <property type="component" value="Unassembled WGS sequence"/>
</dbReference>
<dbReference type="GeneID" id="28818184"/>
<dbReference type="GO" id="GO:0016020">
    <property type="term" value="C:membrane"/>
    <property type="evidence" value="ECO:0007669"/>
    <property type="project" value="UniProtKB-SubCell"/>
</dbReference>
<evidence type="ECO:0000259" key="7">
    <source>
        <dbReference type="Pfam" id="PF20684"/>
    </source>
</evidence>
<protein>
    <recommendedName>
        <fullName evidence="7">Rhodopsin domain-containing protein</fullName>
    </recommendedName>
</protein>
<dbReference type="EMBL" id="KQ947412">
    <property type="protein sequence ID" value="KUJ18613.1"/>
    <property type="molecule type" value="Genomic_DNA"/>
</dbReference>
<accession>A0A194XEL3</accession>
<dbReference type="PANTHER" id="PTHR33048">
    <property type="entry name" value="PTH11-LIKE INTEGRAL MEMBRANE PROTEIN (AFU_ORTHOLOGUE AFUA_5G11245)"/>
    <property type="match status" value="1"/>
</dbReference>
<evidence type="ECO:0000313" key="9">
    <source>
        <dbReference type="Proteomes" id="UP000070700"/>
    </source>
</evidence>
<feature type="transmembrane region" description="Helical" evidence="6">
    <location>
        <begin position="53"/>
        <end position="82"/>
    </location>
</feature>
<comment type="subcellular location">
    <subcellularLocation>
        <location evidence="1">Membrane</location>
        <topology evidence="1">Multi-pass membrane protein</topology>
    </subcellularLocation>
</comment>
<organism evidence="8 9">
    <name type="scientific">Mollisia scopiformis</name>
    <name type="common">Conifer needle endophyte fungus</name>
    <name type="synonym">Phialocephala scopiformis</name>
    <dbReference type="NCBI Taxonomy" id="149040"/>
    <lineage>
        <taxon>Eukaryota</taxon>
        <taxon>Fungi</taxon>
        <taxon>Dikarya</taxon>
        <taxon>Ascomycota</taxon>
        <taxon>Pezizomycotina</taxon>
        <taxon>Leotiomycetes</taxon>
        <taxon>Helotiales</taxon>
        <taxon>Mollisiaceae</taxon>
        <taxon>Mollisia</taxon>
    </lineage>
</organism>
<dbReference type="OrthoDB" id="5278984at2759"/>
<evidence type="ECO:0000256" key="5">
    <source>
        <dbReference type="ARBA" id="ARBA00038359"/>
    </source>
</evidence>
<proteinExistence type="inferred from homology"/>
<feature type="transmembrane region" description="Helical" evidence="6">
    <location>
        <begin position="20"/>
        <end position="41"/>
    </location>
</feature>
<feature type="domain" description="Rhodopsin" evidence="7">
    <location>
        <begin position="21"/>
        <end position="198"/>
    </location>
</feature>
<evidence type="ECO:0000313" key="8">
    <source>
        <dbReference type="EMBL" id="KUJ18613.1"/>
    </source>
</evidence>
<dbReference type="KEGG" id="psco:LY89DRAFT_561334"/>
<evidence type="ECO:0000256" key="2">
    <source>
        <dbReference type="ARBA" id="ARBA00022692"/>
    </source>
</evidence>
<name>A0A194XEL3_MOLSC</name>
<dbReference type="Pfam" id="PF20684">
    <property type="entry name" value="Fung_rhodopsin"/>
    <property type="match status" value="1"/>
</dbReference>
<dbReference type="PANTHER" id="PTHR33048:SF129">
    <property type="entry name" value="INTEGRAL MEMBRANE PROTEIN-RELATED"/>
    <property type="match status" value="1"/>
</dbReference>
<sequence>SSRTFLTTDQFQEVIKLGVLGVPIWILSIACIKISVVCLLLRLSHGTIWAKFLYALLGIIISTSVAFFLFDLLQCIPLAAAWDFSIKGRCVSSHTYQIVSNATTDVNIATDVVLSLFPFTFLRQMRRPLMEKVLVGVLMAMGLAAAAASITKAVYVRAWVHAEDTFAIGFTISNLTCVEMFIGIIAACLPSFKPPLQRLLVSLGM</sequence>
<gene>
    <name evidence="8" type="ORF">LY89DRAFT_561334</name>
</gene>
<dbReference type="InParanoid" id="A0A194XEL3"/>
<keyword evidence="9" id="KW-1185">Reference proteome</keyword>
<dbReference type="RefSeq" id="XP_018072968.1">
    <property type="nucleotide sequence ID" value="XM_018208458.1"/>
</dbReference>
<feature type="transmembrane region" description="Helical" evidence="6">
    <location>
        <begin position="167"/>
        <end position="189"/>
    </location>
</feature>
<feature type="non-terminal residue" evidence="8">
    <location>
        <position position="205"/>
    </location>
</feature>
<keyword evidence="3 6" id="KW-1133">Transmembrane helix</keyword>
<keyword evidence="2 6" id="KW-0812">Transmembrane</keyword>
<feature type="transmembrane region" description="Helical" evidence="6">
    <location>
        <begin position="133"/>
        <end position="155"/>
    </location>
</feature>
<reference evidence="8 9" key="1">
    <citation type="submission" date="2015-10" db="EMBL/GenBank/DDBJ databases">
        <title>Full genome of DAOMC 229536 Phialocephala scopiformis, a fungal endophyte of spruce producing the potent anti-insectan compound rugulosin.</title>
        <authorList>
            <consortium name="DOE Joint Genome Institute"/>
            <person name="Walker A.K."/>
            <person name="Frasz S.L."/>
            <person name="Seifert K.A."/>
            <person name="Miller J.D."/>
            <person name="Mondo S.J."/>
            <person name="Labutti K."/>
            <person name="Lipzen A."/>
            <person name="Dockter R."/>
            <person name="Kennedy M."/>
            <person name="Grigoriev I.V."/>
            <person name="Spatafora J.W."/>
        </authorList>
    </citation>
    <scope>NUCLEOTIDE SEQUENCE [LARGE SCALE GENOMIC DNA]</scope>
    <source>
        <strain evidence="8 9">CBS 120377</strain>
    </source>
</reference>
<comment type="similarity">
    <text evidence="5">Belongs to the SAT4 family.</text>
</comment>